<reference evidence="1" key="1">
    <citation type="submission" date="2018-11" db="EMBL/GenBank/DDBJ databases">
        <title>The sequence and de novo assembly of Larimichthys crocea genome using PacBio and Hi-C technologies.</title>
        <authorList>
            <person name="Xu P."/>
            <person name="Chen B."/>
            <person name="Zhou Z."/>
            <person name="Ke Q."/>
            <person name="Wu Y."/>
            <person name="Bai H."/>
            <person name="Pu F."/>
        </authorList>
    </citation>
    <scope>NUCLEOTIDE SEQUENCE</scope>
    <source>
        <tissue evidence="1">Muscle</tissue>
    </source>
</reference>
<dbReference type="Proteomes" id="UP000793456">
    <property type="component" value="Chromosome I"/>
</dbReference>
<sequence length="2487" mass="276897">MSQFLCLKNIRKFLGVCLERFHLKKSELFEAFDLFDVRDFAKVIDTLSILSHSSVATQRGLQPFPLEGCTPDDEIYSGLSDQIDDTVDEDDDLYDFVEDEENEGDEIYEDLMRTDEQPEAQQKTGVDKRECCLQEIRQTEEKYSETLESILQHFMKPLEKFLQPQDIESIFINIEVRERFSSHFMSYVQVYLHALAIFTCFSAYVHRLLLYGRYCSQVETATKHLDKLSNMREDIKMKLEECSNRANSGRFSLRDLLMVPMQRVLKYHLLLQELVKHTTDPADKENLRTGLDAMRDLAQCVNEVKRDNEIIRQITTFQLSIENMTQSLALFGRPKIDGELKICTPEKKSKQDRYAFLFDKAMFVCKKKSGETFELKEIIELQHYQIRDETTGEKDNKKWSYLFLLLDCYGRCGYDLFFKTRELKKKWLEQFEMAQSNMCPENSTANNHDFQMHCFEETTCCKACSMLLRGIFFQGYRCTRCKMAAHKECLGRVPACGRNSGLYHAGTMKKNKTQRSSGHSSIGFPKMEVCQEYYGLPPPPVGFGQPLHLSKGDIIELTRADADLPWWEGRNMTSGQMGWFPCQKVQPYVSRPTPDLSGFHWFAGNMDRTAAKNLLMPRSDGTFLVRQKDGGEFAISIKFNMDIRHIKITSAEGLYRINEKKAFKGLIDLIQFYQQNSLKEYFKDVDTTLRTPYKQPEESSSPNNVLNTTPGGSVKSFGVARARYDFSARDRSELSLQEGDTIKILSKKGHSGWWKGEVYGRPLTCHTAATLRLNLKLSAAAGGKTTMADEEKLPAGWEKRMSRSSGKVYYFNHITNASQWERPIGDGRGEPDKVRCSHLLVKHNQSRRPSSWREQNITRTKDEALELIQKYIEEIKSGEEKFESLASQFSDCSSAKNGGDLGLFGRGQMQKPFEDASFALKVGDMSGPVFTDSGVHIILRFLCSVYVLCKNQLLPRPLDSFLSSLETRIDSNDRTEQPEGRRPCTHFRTRCLSDTHKTLVLSHTNCGGNVTLDQEHAGHINFTLPDTNTLNPMNHNQSDETLPVSVCTWMLGIPLARTVLLKLESGSRISVSSFCNEGDQILESGGTVLLFGCDKNEATISWTGSGHSSDAIQLSYYVQEDGRNSSEDHTNPHSDQDLVQRSQAGTSFTSTAPVGQKVVRGTEGGKGRLYERLEEWTSGLQSVSSPSSQYQGLLHPTSPLLGLTVAGRADRETHPLPEEEPNNRADTSGVAHLTDGPMSATEGTHPYFQHTLSAETPFHTSNTETNSSNELLQTQMALKHATASSSSTTDVHKYTLTQTSKPPVTTQDHPTVSSSSVPPLTSSPSELSSWTTWESGTTLSQRGGAVSGTPEEKLLPSWRSQRSTDKLNSDLTSGVTSDPLKSQTEPQHGDSSSARTDTEPIASSPSQGPSRTYSSTTHDTGLSTAVGTVEAASFQPNSSLTDSFVSDATSQTAAFESSDEFENSFTSSTQGQTNTLQSTKSVTQSPTPHTSSPFTQTGKEETQTVTQSTQRNVVTTTNTISSSPNIQSTQVDDWTFSASPSTTRAALTLGDVVQNSATTGSTADTKTYTQSLSYTHLRDNSPTDSPTPVTHLSSSTSAHSSTPSYTLQPHTTFSGSSHLTHTSSPLPSTTTESAAHIPLIDHKTMPIPSQTSTVKSTSSRTPPTQSHLPLPSSTSAPATHKQSHDYITTTHTTTKSDSGHEKEDESWFTSSTTTHTPTAGPPSWTTPHPSKENQPTLTSSVLTSVPTWSSTTSHTPKFYIVPDQPAAIRVELVELLLQIIVEESSSTSGLEEDTATWVEPYLKRAPGFSRLLEVWSSGHAVQSLVEFKTSGALQWLSMTGSTSLLERTGLAQAVREARSFRSSKITNITLGGLQADVCDWLLQCQAGYKCVSQPGTSNYSCSSFCHFDYCHHHGICTHHPGQLPVCRCLVGEDFWYMGQRCDVRMTRARLVGACLAILLVMVTVIGVLAFVAVRRYRAILIQAKVDQTRSSYRRFNHFDELSGRFWLRSWAGSADSLDNPAFTRSDELLHLRALDRPCCYHDDTLSLASTCPSHGTRINTIYPHSSQYGWRGSEMSMGDGVLDSVKCRHQVLPECSAQPVPLKDHNPPSHRKMEDEIAALVVDNGSGMCKAGFAGDDAPRAVFPSIVGRPRHQGVMVGMGQKDSYVGDEAQSKRGILTLKYPIEHGIVTNWDDMEKIWHHTFYNELRVAPEEHPVLLTEAPLNPKANREKMTQIMFETFNTPAMYVAIQAVLSLYASGRTTGIVMDSGDGVTHTVPIYEGYALPHAILRLDLAGRDLTDYLMKILTERGYSFTTTAEREIVRDIKEKLCYVALDFEQEMGTAASSSSLEKSYELPDGQVITIGNERFRCPEALFQPSFLGMESCGIHETTFNSIMKCDVDIRKDLYANTVLSGGTTMYPGIADRMQKEITALAPTTMKIKIIAPPERKYSVWIGGSILASLSTFQQMWISKQEYDESGPSIVHRKCF</sequence>
<protein>
    <submittedName>
        <fullName evidence="1">Uncharacterized protein</fullName>
    </submittedName>
</protein>
<keyword evidence="2" id="KW-1185">Reference proteome</keyword>
<name>A0ACD3RXT2_LARCR</name>
<dbReference type="EMBL" id="CM011674">
    <property type="protein sequence ID" value="TMS23618.1"/>
    <property type="molecule type" value="Genomic_DNA"/>
</dbReference>
<accession>A0ACD3RXT2</accession>
<evidence type="ECO:0000313" key="1">
    <source>
        <dbReference type="EMBL" id="TMS23618.1"/>
    </source>
</evidence>
<organism evidence="1 2">
    <name type="scientific">Larimichthys crocea</name>
    <name type="common">Large yellow croaker</name>
    <name type="synonym">Pseudosciaena crocea</name>
    <dbReference type="NCBI Taxonomy" id="215358"/>
    <lineage>
        <taxon>Eukaryota</taxon>
        <taxon>Metazoa</taxon>
        <taxon>Chordata</taxon>
        <taxon>Craniata</taxon>
        <taxon>Vertebrata</taxon>
        <taxon>Euteleostomi</taxon>
        <taxon>Actinopterygii</taxon>
        <taxon>Neopterygii</taxon>
        <taxon>Teleostei</taxon>
        <taxon>Neoteleostei</taxon>
        <taxon>Acanthomorphata</taxon>
        <taxon>Eupercaria</taxon>
        <taxon>Sciaenidae</taxon>
        <taxon>Larimichthys</taxon>
    </lineage>
</organism>
<gene>
    <name evidence="1" type="ORF">E3U43_008924</name>
</gene>
<comment type="caution">
    <text evidence="1">The sequence shown here is derived from an EMBL/GenBank/DDBJ whole genome shotgun (WGS) entry which is preliminary data.</text>
</comment>
<proteinExistence type="predicted"/>
<evidence type="ECO:0000313" key="2">
    <source>
        <dbReference type="Proteomes" id="UP000793456"/>
    </source>
</evidence>